<keyword evidence="1" id="KW-0732">Signal</keyword>
<protein>
    <recommendedName>
        <fullName evidence="4">Interleukin-31</fullName>
    </recommendedName>
</protein>
<feature type="chain" id="PRO_5034341758" description="Interleukin-31" evidence="1">
    <location>
        <begin position="24"/>
        <end position="165"/>
    </location>
</feature>
<dbReference type="GO" id="GO:0005615">
    <property type="term" value="C:extracellular space"/>
    <property type="evidence" value="ECO:0007669"/>
    <property type="project" value="TreeGrafter"/>
</dbReference>
<evidence type="ECO:0008006" key="4">
    <source>
        <dbReference type="Google" id="ProtNLM"/>
    </source>
</evidence>
<evidence type="ECO:0000256" key="1">
    <source>
        <dbReference type="SAM" id="SignalP"/>
    </source>
</evidence>
<evidence type="ECO:0000313" key="2">
    <source>
        <dbReference type="Ensembl" id="ENSCWAP00000018168.1"/>
    </source>
</evidence>
<name>A0A8C3WRP0_9CETA</name>
<sequence>MVSHTGTSRFALFLLCCWGTLLSSHMALISMPSPGEQEGIIKELQASVKKVLKDYVKREKGVKEYMHFQMPCLTLNPQPPHRISSSAVLPYFRAIRPLLSNNSDITDIINHLRKLKFQHEPETTVSVPTTSSFEGKSFTLSVLKRFSKYTLGVQPATFSLNETSR</sequence>
<dbReference type="PANTHER" id="PTHR38652">
    <property type="entry name" value="INTERLEUKIN-31"/>
    <property type="match status" value="1"/>
</dbReference>
<dbReference type="Proteomes" id="UP000694540">
    <property type="component" value="Unplaced"/>
</dbReference>
<dbReference type="Ensembl" id="ENSCWAT00000019720.1">
    <property type="protein sequence ID" value="ENSCWAP00000018168.1"/>
    <property type="gene ID" value="ENSCWAG00000013997.1"/>
</dbReference>
<keyword evidence="3" id="KW-1185">Reference proteome</keyword>
<dbReference type="AlphaFoldDB" id="A0A8C3WRP0"/>
<reference evidence="2" key="1">
    <citation type="submission" date="2025-08" db="UniProtKB">
        <authorList>
            <consortium name="Ensembl"/>
        </authorList>
    </citation>
    <scope>IDENTIFICATION</scope>
</reference>
<organism evidence="2 3">
    <name type="scientific">Catagonus wagneri</name>
    <name type="common">Chacoan peccary</name>
    <dbReference type="NCBI Taxonomy" id="51154"/>
    <lineage>
        <taxon>Eukaryota</taxon>
        <taxon>Metazoa</taxon>
        <taxon>Chordata</taxon>
        <taxon>Craniata</taxon>
        <taxon>Vertebrata</taxon>
        <taxon>Euteleostomi</taxon>
        <taxon>Mammalia</taxon>
        <taxon>Eutheria</taxon>
        <taxon>Laurasiatheria</taxon>
        <taxon>Artiodactyla</taxon>
        <taxon>Suina</taxon>
        <taxon>Tayassuidae</taxon>
        <taxon>Catagonus</taxon>
    </lineage>
</organism>
<reference evidence="2" key="2">
    <citation type="submission" date="2025-09" db="UniProtKB">
        <authorList>
            <consortium name="Ensembl"/>
        </authorList>
    </citation>
    <scope>IDENTIFICATION</scope>
</reference>
<evidence type="ECO:0000313" key="3">
    <source>
        <dbReference type="Proteomes" id="UP000694540"/>
    </source>
</evidence>
<proteinExistence type="predicted"/>
<dbReference type="GeneTree" id="ENSGT00390000018074"/>
<dbReference type="InterPro" id="IPR027987">
    <property type="entry name" value="IL-31"/>
</dbReference>
<feature type="signal peptide" evidence="1">
    <location>
        <begin position="1"/>
        <end position="23"/>
    </location>
</feature>
<dbReference type="GO" id="GO:0005125">
    <property type="term" value="F:cytokine activity"/>
    <property type="evidence" value="ECO:0007669"/>
    <property type="project" value="TreeGrafter"/>
</dbReference>
<dbReference type="Pfam" id="PF15209">
    <property type="entry name" value="IL31"/>
    <property type="match status" value="1"/>
</dbReference>
<dbReference type="PANTHER" id="PTHR38652:SF1">
    <property type="entry name" value="INTERLEUKIN-31"/>
    <property type="match status" value="1"/>
</dbReference>
<dbReference type="GO" id="GO:0005126">
    <property type="term" value="F:cytokine receptor binding"/>
    <property type="evidence" value="ECO:0007669"/>
    <property type="project" value="TreeGrafter"/>
</dbReference>
<accession>A0A8C3WRP0</accession>